<evidence type="ECO:0000259" key="3">
    <source>
        <dbReference type="Pfam" id="PF25556"/>
    </source>
</evidence>
<dbReference type="AlphaFoldDB" id="A0AAV7Y4V6"/>
<dbReference type="InterPro" id="IPR032675">
    <property type="entry name" value="LRR_dom_sf"/>
</dbReference>
<dbReference type="PANTHER" id="PTHR46088:SF1">
    <property type="entry name" value="TUBULIN--TYROSINE LIGASE-LIKE PROTEIN 12"/>
    <property type="match status" value="1"/>
</dbReference>
<feature type="coiled-coil region" evidence="1">
    <location>
        <begin position="100"/>
        <end position="149"/>
    </location>
</feature>
<dbReference type="Pfam" id="PF25556">
    <property type="entry name" value="SET_TTL"/>
    <property type="match status" value="1"/>
</dbReference>
<name>A0AAV7Y4V6_9EUKA</name>
<evidence type="ECO:0000256" key="1">
    <source>
        <dbReference type="SAM" id="Coils"/>
    </source>
</evidence>
<feature type="compositionally biased region" description="Basic and acidic residues" evidence="2">
    <location>
        <begin position="509"/>
        <end position="562"/>
    </location>
</feature>
<dbReference type="InterPro" id="IPR004344">
    <property type="entry name" value="TTL/TTLL_fam"/>
</dbReference>
<evidence type="ECO:0000256" key="2">
    <source>
        <dbReference type="SAM" id="MobiDB-lite"/>
    </source>
</evidence>
<keyword evidence="1" id="KW-0175">Coiled coil</keyword>
<reference evidence="4" key="1">
    <citation type="submission" date="2022-08" db="EMBL/GenBank/DDBJ databases">
        <title>Novel sulphate-reducing endosymbionts in the free-living metamonad Anaeramoeba.</title>
        <authorList>
            <person name="Jerlstrom-Hultqvist J."/>
            <person name="Cepicka I."/>
            <person name="Gallot-Lavallee L."/>
            <person name="Salas-Leiva D."/>
            <person name="Curtis B.A."/>
            <person name="Zahonova K."/>
            <person name="Pipaliya S."/>
            <person name="Dacks J."/>
            <person name="Roger A.J."/>
        </authorList>
    </citation>
    <scope>NUCLEOTIDE SEQUENCE</scope>
    <source>
        <strain evidence="4">Busselton2</strain>
    </source>
</reference>
<dbReference type="Gene3D" id="3.80.10.10">
    <property type="entry name" value="Ribonuclease Inhibitor"/>
    <property type="match status" value="1"/>
</dbReference>
<proteinExistence type="predicted"/>
<dbReference type="Gene3D" id="3.30.470.20">
    <property type="entry name" value="ATP-grasp fold, B domain"/>
    <property type="match status" value="1"/>
</dbReference>
<organism evidence="4 5">
    <name type="scientific">Anaeramoeba flamelloides</name>
    <dbReference type="NCBI Taxonomy" id="1746091"/>
    <lineage>
        <taxon>Eukaryota</taxon>
        <taxon>Metamonada</taxon>
        <taxon>Anaeramoebidae</taxon>
        <taxon>Anaeramoeba</taxon>
    </lineage>
</organism>
<dbReference type="Proteomes" id="UP001146793">
    <property type="component" value="Unassembled WGS sequence"/>
</dbReference>
<sequence length="929" mass="110782">MTYKEFVTNHQHQLKTADFPESLWKTLYNKLSNDVFDSGKFFELAYNQNTEKLSVVSKKALNKNSNCFLVDHFWTAPVGQIRSQLRSNSKLAERFSGMTLVKLEEENELAIEEQRLKKQKLEEVMEIYNEKEEIKIEDLKIDTQLLEEKIDLVIKTTSKPTLLQDIEFDDLGLTSFSQLPFEEIQEYSSISLWGTKILKIDEKDLELLKKFTNLRSLWLNDTPLFKNMTSRISYLKKLPETIPSLELLDSKFTKNYTTWAVLKTNKIAEKSIKKVWKLDLQERFSEFPYLKDEVFQEFIAVQQLDLRNNKGLFKKPNLEVIGHMRVLRSLLIDLPQRIGINKILDLVSKTMPNLVFINGIEIREMAKFNFAKERNISLLFDSVFKHNQTYSYQADNKLTHNLWYVLDELGTSFTHHDNPNFRIIPFIYLPKMFTCSITWPVSNVKVGDVCTRNFIEGTKEDYLQKIKKAFVYDLLEEEEKSEYTKEIKLKYLKYLKGLSEIENEENGNENEKEKEKENENEKTKEKEIKIDNEKETEKKKEKEKEKETENKKETERKKETEKKKKTEIKPKFKIFTNWDLIKNSVTRKEFIFGDFDKFQKIKDKKTKEKMIYWNHKQINKEEFKKLIKNEKQSNIYVNQYKGEQSLTVKDLLIETMKNYFGKKYTEIIPESYVLSSQEIELFLGNYLEREDNKQDNFWIMKPWNLTRGMEITVTESLKHIIRTVEESRPRVVSKYISNPVLFQRRKFDLRFITMVRKIEPETECFVYSEFWPRFSNKDFALELLDDYQRHFTVMNYSESFKLKNVSFTDFVKQFELEYGLEKGLFNSKLLPKIYNLIKQSVIASRENAKRGKRGLIDGPYRAIYGYDIMLRWDEKYNGRQSNVIDYIRPVLLEVNFTPDCHRAVVQNPDFFNHIFGNLFLNEETHCIRI</sequence>
<dbReference type="InterPro" id="IPR057954">
    <property type="entry name" value="SET_TTL12"/>
</dbReference>
<evidence type="ECO:0000313" key="4">
    <source>
        <dbReference type="EMBL" id="KAJ3424872.1"/>
    </source>
</evidence>
<dbReference type="InterPro" id="IPR027749">
    <property type="entry name" value="TTLL12"/>
</dbReference>
<gene>
    <name evidence="4" type="ORF">M0812_27300</name>
</gene>
<dbReference type="EMBL" id="JANTQA010000070">
    <property type="protein sequence ID" value="KAJ3424872.1"/>
    <property type="molecule type" value="Genomic_DNA"/>
</dbReference>
<evidence type="ECO:0000313" key="5">
    <source>
        <dbReference type="Proteomes" id="UP001146793"/>
    </source>
</evidence>
<dbReference type="PROSITE" id="PS51221">
    <property type="entry name" value="TTL"/>
    <property type="match status" value="1"/>
</dbReference>
<dbReference type="GO" id="GO:0016874">
    <property type="term" value="F:ligase activity"/>
    <property type="evidence" value="ECO:0007669"/>
    <property type="project" value="UniProtKB-KW"/>
</dbReference>
<keyword evidence="4" id="KW-0436">Ligase</keyword>
<feature type="region of interest" description="Disordered" evidence="2">
    <location>
        <begin position="503"/>
        <end position="562"/>
    </location>
</feature>
<protein>
    <submittedName>
        <fullName evidence="4">Tubulin--tyrosine ligase-like protein</fullName>
    </submittedName>
</protein>
<comment type="caution">
    <text evidence="4">The sequence shown here is derived from an EMBL/GenBank/DDBJ whole genome shotgun (WGS) entry which is preliminary data.</text>
</comment>
<accession>A0AAV7Y4V6</accession>
<dbReference type="GO" id="GO:0005737">
    <property type="term" value="C:cytoplasm"/>
    <property type="evidence" value="ECO:0007669"/>
    <property type="project" value="TreeGrafter"/>
</dbReference>
<dbReference type="Pfam" id="PF03133">
    <property type="entry name" value="TTL"/>
    <property type="match status" value="1"/>
</dbReference>
<feature type="domain" description="Tubulin--tyrosine ligase-like protein 12 SET-like" evidence="3">
    <location>
        <begin position="371"/>
        <end position="466"/>
    </location>
</feature>
<dbReference type="PANTHER" id="PTHR46088">
    <property type="entry name" value="TUBULIN--TYROSINE LIGASE-LIKE PROTEIN 12"/>
    <property type="match status" value="1"/>
</dbReference>